<evidence type="ECO:0000256" key="7">
    <source>
        <dbReference type="ARBA" id="ARBA00023136"/>
    </source>
</evidence>
<reference evidence="11" key="1">
    <citation type="journal article" date="2019" name="Int. J. Syst. Evol. Microbiol.">
        <title>The Global Catalogue of Microorganisms (GCM) 10K type strain sequencing project: providing services to taxonomists for standard genome sequencing and annotation.</title>
        <authorList>
            <consortium name="The Broad Institute Genomics Platform"/>
            <consortium name="The Broad Institute Genome Sequencing Center for Infectious Disease"/>
            <person name="Wu L."/>
            <person name="Ma J."/>
        </authorList>
    </citation>
    <scope>NUCLEOTIDE SEQUENCE [LARGE SCALE GENOMIC DNA]</scope>
    <source>
        <strain evidence="11">CCM 9110</strain>
    </source>
</reference>
<comment type="similarity">
    <text evidence="3">Belongs to the LTA synthase family.</text>
</comment>
<evidence type="ECO:0000256" key="3">
    <source>
        <dbReference type="ARBA" id="ARBA00009983"/>
    </source>
</evidence>
<evidence type="ECO:0000313" key="10">
    <source>
        <dbReference type="EMBL" id="MFD1398585.1"/>
    </source>
</evidence>
<protein>
    <submittedName>
        <fullName evidence="10">LTA synthase family protein</fullName>
        <ecNumber evidence="10">2.7.8.-</ecNumber>
    </submittedName>
</protein>
<sequence>MIATIITRRIAVKHFIERCRTTRLGFLAILLGLLWVKTLFAYYVDFSLGATGFLQQLLLIINPLGVGAAALSIALYVRKPRRAYAVGVIIYLLLNLLLFANVLYYREFSDFLTINTMLSVSKVSQGLGASSLNMMIGRDVLYGLDLILAVLAYLGYGIRNLWAFINHQALRWPHFGMKLDHEQPAYHLPQAVSLVAVAFFGVTMATSELNRPKLLSLTFDHNYVVKYLGLAPFTVYDGLQTARNNQVRANADSADMDTVLNYTKSHYAAPNQAYFGTAKGKNIIIIHLESFQQFLIGQKVNGQEVTPFLNSLIKEKDTLSFDNFFHQVGIGKTSDAENMLETSTFGLSSGSLFSSLGTDNTFQGAPSLLQQYAGYTSAVFHGGSGNFWNRNNVYKSLGYNYFFDGNFYNHEDGAATAYGIKDKLMFGETIKYMEHLQQPFYSKIITTSNHFPFFITDQDTDFPDAGTDDTYVNGYFQTAHYLDSALAEFFAYLKSSGLEQNSLVMLYGDHYGMSDDRNRTLASMLTATDNPTVAKLTNNATASDWDSFDDAQLQRVPLIFHMPGLKGGVNHTYGGEIDVLPTLLHLVGVDTQSFVQFGTDLLSSGHDTTVAFRNHDFVTPKYSLLNGKVYDNTTGEVVQPDAKLQTKLTTLQKGVDQALDLSDELANKNLLRFYVPKGYTPVDPDQANFSQSLAQMMAVEKQAGAKSTSLFSEHHDVSTVSDFSTDAEEVTANPNVLSDYPKKVAAQVNGEVQTDTKKK</sequence>
<keyword evidence="7 8" id="KW-0472">Membrane</keyword>
<dbReference type="PANTHER" id="PTHR47371">
    <property type="entry name" value="LIPOTEICHOIC ACID SYNTHASE"/>
    <property type="match status" value="1"/>
</dbReference>
<dbReference type="InterPro" id="IPR017850">
    <property type="entry name" value="Alkaline_phosphatase_core_sf"/>
</dbReference>
<evidence type="ECO:0000256" key="5">
    <source>
        <dbReference type="ARBA" id="ARBA00022692"/>
    </source>
</evidence>
<dbReference type="InterPro" id="IPR050448">
    <property type="entry name" value="OpgB/LTA_synthase_biosynth"/>
</dbReference>
<feature type="transmembrane region" description="Helical" evidence="8">
    <location>
        <begin position="24"/>
        <end position="44"/>
    </location>
</feature>
<feature type="transmembrane region" description="Helical" evidence="8">
    <location>
        <begin position="84"/>
        <end position="105"/>
    </location>
</feature>
<keyword evidence="4" id="KW-1003">Cell membrane</keyword>
<comment type="caution">
    <text evidence="10">The sequence shown here is derived from an EMBL/GenBank/DDBJ whole genome shotgun (WGS) entry which is preliminary data.</text>
</comment>
<dbReference type="RefSeq" id="WP_204119442.1">
    <property type="nucleotide sequence ID" value="NZ_BOLV01000015.1"/>
</dbReference>
<organism evidence="10 11">
    <name type="scientific">Lacticaseibacillus suilingensis</name>
    <dbReference type="NCBI Taxonomy" id="2799577"/>
    <lineage>
        <taxon>Bacteria</taxon>
        <taxon>Bacillati</taxon>
        <taxon>Bacillota</taxon>
        <taxon>Bacilli</taxon>
        <taxon>Lactobacillales</taxon>
        <taxon>Lactobacillaceae</taxon>
        <taxon>Lacticaseibacillus</taxon>
    </lineage>
</organism>
<evidence type="ECO:0000259" key="9">
    <source>
        <dbReference type="Pfam" id="PF00884"/>
    </source>
</evidence>
<dbReference type="PIRSF" id="PIRSF005091">
    <property type="entry name" value="Mmb_sulf_HI1246"/>
    <property type="match status" value="1"/>
</dbReference>
<dbReference type="CDD" id="cd16015">
    <property type="entry name" value="LTA_synthase"/>
    <property type="match status" value="1"/>
</dbReference>
<dbReference type="InterPro" id="IPR012160">
    <property type="entry name" value="LtaS-like"/>
</dbReference>
<keyword evidence="11" id="KW-1185">Reference proteome</keyword>
<evidence type="ECO:0000256" key="6">
    <source>
        <dbReference type="ARBA" id="ARBA00022989"/>
    </source>
</evidence>
<evidence type="ECO:0000256" key="4">
    <source>
        <dbReference type="ARBA" id="ARBA00022475"/>
    </source>
</evidence>
<keyword evidence="5 8" id="KW-0812">Transmembrane</keyword>
<keyword evidence="6 8" id="KW-1133">Transmembrane helix</keyword>
<proteinExistence type="inferred from homology"/>
<accession>A0ABW4BDL5</accession>
<dbReference type="Proteomes" id="UP001597199">
    <property type="component" value="Unassembled WGS sequence"/>
</dbReference>
<dbReference type="Gene3D" id="3.40.720.10">
    <property type="entry name" value="Alkaline Phosphatase, subunit A"/>
    <property type="match status" value="1"/>
</dbReference>
<feature type="domain" description="Sulfatase N-terminal" evidence="9">
    <location>
        <begin position="281"/>
        <end position="589"/>
    </location>
</feature>
<comment type="subcellular location">
    <subcellularLocation>
        <location evidence="1">Cell membrane</location>
        <topology evidence="1">Multi-pass membrane protein</topology>
    </subcellularLocation>
</comment>
<feature type="transmembrane region" description="Helical" evidence="8">
    <location>
        <begin position="186"/>
        <end position="206"/>
    </location>
</feature>
<evidence type="ECO:0000256" key="1">
    <source>
        <dbReference type="ARBA" id="ARBA00004651"/>
    </source>
</evidence>
<dbReference type="Gene3D" id="3.30.1120.170">
    <property type="match status" value="1"/>
</dbReference>
<evidence type="ECO:0000256" key="2">
    <source>
        <dbReference type="ARBA" id="ARBA00004936"/>
    </source>
</evidence>
<evidence type="ECO:0000256" key="8">
    <source>
        <dbReference type="SAM" id="Phobius"/>
    </source>
</evidence>
<evidence type="ECO:0000313" key="11">
    <source>
        <dbReference type="Proteomes" id="UP001597199"/>
    </source>
</evidence>
<dbReference type="Pfam" id="PF00884">
    <property type="entry name" value="Sulfatase"/>
    <property type="match status" value="1"/>
</dbReference>
<name>A0ABW4BDL5_9LACO</name>
<dbReference type="PANTHER" id="PTHR47371:SF3">
    <property type="entry name" value="PHOSPHOGLYCEROL TRANSFERASE I"/>
    <property type="match status" value="1"/>
</dbReference>
<gene>
    <name evidence="10" type="ORF">ACFQ41_04630</name>
</gene>
<feature type="transmembrane region" description="Helical" evidence="8">
    <location>
        <begin position="56"/>
        <end position="77"/>
    </location>
</feature>
<dbReference type="InterPro" id="IPR000917">
    <property type="entry name" value="Sulfatase_N"/>
</dbReference>
<dbReference type="EC" id="2.7.8.-" evidence="10"/>
<dbReference type="EMBL" id="JBHTOA010000020">
    <property type="protein sequence ID" value="MFD1398585.1"/>
    <property type="molecule type" value="Genomic_DNA"/>
</dbReference>
<comment type="pathway">
    <text evidence="2">Cell wall biogenesis; lipoteichoic acid biosynthesis.</text>
</comment>
<feature type="transmembrane region" description="Helical" evidence="8">
    <location>
        <begin position="140"/>
        <end position="165"/>
    </location>
</feature>
<dbReference type="SUPFAM" id="SSF53649">
    <property type="entry name" value="Alkaline phosphatase-like"/>
    <property type="match status" value="1"/>
</dbReference>
<keyword evidence="10" id="KW-0808">Transferase</keyword>
<dbReference type="GO" id="GO:0016740">
    <property type="term" value="F:transferase activity"/>
    <property type="evidence" value="ECO:0007669"/>
    <property type="project" value="UniProtKB-KW"/>
</dbReference>